<protein>
    <submittedName>
        <fullName evidence="1">Uncharacterized protein</fullName>
    </submittedName>
</protein>
<dbReference type="EMBL" id="CACRSS010000004">
    <property type="protein sequence ID" value="VYS98921.1"/>
    <property type="molecule type" value="Genomic_DNA"/>
</dbReference>
<proteinExistence type="predicted"/>
<gene>
    <name evidence="1" type="ORF">AMLFYP55_02384</name>
</gene>
<name>A0A6N2T3A0_9BACT</name>
<accession>A0A6N2T3A0</accession>
<dbReference type="AlphaFoldDB" id="A0A6N2T3A0"/>
<sequence>MDIKYMEDAEMYTAVYLEFIAEKMVLKIINPYK</sequence>
<evidence type="ECO:0000313" key="1">
    <source>
        <dbReference type="EMBL" id="VYS98921.1"/>
    </source>
</evidence>
<organism evidence="1">
    <name type="scientific">Akkermansia muciniphila</name>
    <dbReference type="NCBI Taxonomy" id="239935"/>
    <lineage>
        <taxon>Bacteria</taxon>
        <taxon>Pseudomonadati</taxon>
        <taxon>Verrucomicrobiota</taxon>
        <taxon>Verrucomicrobiia</taxon>
        <taxon>Verrucomicrobiales</taxon>
        <taxon>Akkermansiaceae</taxon>
        <taxon>Akkermansia</taxon>
    </lineage>
</organism>
<reference evidence="1" key="1">
    <citation type="submission" date="2019-11" db="EMBL/GenBank/DDBJ databases">
        <authorList>
            <person name="Feng L."/>
        </authorList>
    </citation>
    <scope>NUCLEOTIDE SEQUENCE</scope>
    <source>
        <strain evidence="1">AMuciniphilaLFYP55</strain>
    </source>
</reference>